<dbReference type="EMBL" id="KN832136">
    <property type="protein sequence ID" value="KIN93770.1"/>
    <property type="molecule type" value="Genomic_DNA"/>
</dbReference>
<reference evidence="2 3" key="1">
    <citation type="submission" date="2014-04" db="EMBL/GenBank/DDBJ databases">
        <authorList>
            <consortium name="DOE Joint Genome Institute"/>
            <person name="Kuo A."/>
            <person name="Kohler A."/>
            <person name="Costa M.D."/>
            <person name="Nagy L.G."/>
            <person name="Floudas D."/>
            <person name="Copeland A."/>
            <person name="Barry K.W."/>
            <person name="Cichocki N."/>
            <person name="Veneault-Fourrey C."/>
            <person name="LaButti K."/>
            <person name="Lindquist E.A."/>
            <person name="Lipzen A."/>
            <person name="Lundell T."/>
            <person name="Morin E."/>
            <person name="Murat C."/>
            <person name="Sun H."/>
            <person name="Tunlid A."/>
            <person name="Henrissat B."/>
            <person name="Grigoriev I.V."/>
            <person name="Hibbett D.S."/>
            <person name="Martin F."/>
            <person name="Nordberg H.P."/>
            <person name="Cantor M.N."/>
            <person name="Hua S.X."/>
        </authorList>
    </citation>
    <scope>NUCLEOTIDE SEQUENCE [LARGE SCALE GENOMIC DNA]</scope>
    <source>
        <strain evidence="2 3">Marx 270</strain>
    </source>
</reference>
<dbReference type="InterPro" id="IPR058525">
    <property type="entry name" value="DUF8212"/>
</dbReference>
<protein>
    <recommendedName>
        <fullName evidence="1">DUF8212 domain-containing protein</fullName>
    </recommendedName>
</protein>
<evidence type="ECO:0000313" key="2">
    <source>
        <dbReference type="EMBL" id="KIN93770.1"/>
    </source>
</evidence>
<organism evidence="2 3">
    <name type="scientific">Pisolithus tinctorius Marx 270</name>
    <dbReference type="NCBI Taxonomy" id="870435"/>
    <lineage>
        <taxon>Eukaryota</taxon>
        <taxon>Fungi</taxon>
        <taxon>Dikarya</taxon>
        <taxon>Basidiomycota</taxon>
        <taxon>Agaricomycotina</taxon>
        <taxon>Agaricomycetes</taxon>
        <taxon>Agaricomycetidae</taxon>
        <taxon>Boletales</taxon>
        <taxon>Sclerodermatineae</taxon>
        <taxon>Pisolithaceae</taxon>
        <taxon>Pisolithus</taxon>
    </lineage>
</organism>
<dbReference type="HOGENOM" id="CLU_1235465_0_0_1"/>
<name>A0A0C3ND78_PISTI</name>
<proteinExistence type="predicted"/>
<dbReference type="PANTHER" id="PTHR10622:SF12">
    <property type="entry name" value="HET DOMAIN-CONTAINING PROTEIN"/>
    <property type="match status" value="1"/>
</dbReference>
<evidence type="ECO:0000313" key="3">
    <source>
        <dbReference type="Proteomes" id="UP000054217"/>
    </source>
</evidence>
<feature type="domain" description="DUF8212" evidence="1">
    <location>
        <begin position="107"/>
        <end position="129"/>
    </location>
</feature>
<keyword evidence="3" id="KW-1185">Reference proteome</keyword>
<dbReference type="Proteomes" id="UP000054217">
    <property type="component" value="Unassembled WGS sequence"/>
</dbReference>
<dbReference type="InParanoid" id="A0A0C3ND78"/>
<evidence type="ECO:0000259" key="1">
    <source>
        <dbReference type="Pfam" id="PF26640"/>
    </source>
</evidence>
<dbReference type="PANTHER" id="PTHR10622">
    <property type="entry name" value="HET DOMAIN-CONTAINING PROTEIN"/>
    <property type="match status" value="1"/>
</dbReference>
<sequence length="224" mass="26186">MPFGWQKPEWFRRGWTLQELIAPRELEFFNKDWAPIGNKRRLAAVLEAITRIPFEVLRDGLAAKRLSVAQIMSWAADRKTERVEDRAYSLMGLFGVNMPMLYGEGEKAFQRLQLEIIRTSSDQSIFAWNPWKPRTGSVLADDPSDFRGCGRIEKVEPDQFVDRLTRYIERRVHGRSPYIRLGSWKISTNPVHWRRLAWLKKRAHSVSQQHHVSFSVSNGYIGMQ</sequence>
<dbReference type="OrthoDB" id="2727312at2759"/>
<accession>A0A0C3ND78</accession>
<reference evidence="3" key="2">
    <citation type="submission" date="2015-01" db="EMBL/GenBank/DDBJ databases">
        <title>Evolutionary Origins and Diversification of the Mycorrhizal Mutualists.</title>
        <authorList>
            <consortium name="DOE Joint Genome Institute"/>
            <consortium name="Mycorrhizal Genomics Consortium"/>
            <person name="Kohler A."/>
            <person name="Kuo A."/>
            <person name="Nagy L.G."/>
            <person name="Floudas D."/>
            <person name="Copeland A."/>
            <person name="Barry K.W."/>
            <person name="Cichocki N."/>
            <person name="Veneault-Fourrey C."/>
            <person name="LaButti K."/>
            <person name="Lindquist E.A."/>
            <person name="Lipzen A."/>
            <person name="Lundell T."/>
            <person name="Morin E."/>
            <person name="Murat C."/>
            <person name="Riley R."/>
            <person name="Ohm R."/>
            <person name="Sun H."/>
            <person name="Tunlid A."/>
            <person name="Henrissat B."/>
            <person name="Grigoriev I.V."/>
            <person name="Hibbett D.S."/>
            <person name="Martin F."/>
        </authorList>
    </citation>
    <scope>NUCLEOTIDE SEQUENCE [LARGE SCALE GENOMIC DNA]</scope>
    <source>
        <strain evidence="3">Marx 270</strain>
    </source>
</reference>
<gene>
    <name evidence="2" type="ORF">M404DRAFT_1008745</name>
</gene>
<dbReference type="AlphaFoldDB" id="A0A0C3ND78"/>
<dbReference type="Pfam" id="PF26640">
    <property type="entry name" value="DUF8212"/>
    <property type="match status" value="1"/>
</dbReference>
<dbReference type="STRING" id="870435.A0A0C3ND78"/>